<dbReference type="AlphaFoldDB" id="A0A5B7D919"/>
<organism evidence="1 2">
    <name type="scientific">Portunus trituberculatus</name>
    <name type="common">Swimming crab</name>
    <name type="synonym">Neptunus trituberculatus</name>
    <dbReference type="NCBI Taxonomy" id="210409"/>
    <lineage>
        <taxon>Eukaryota</taxon>
        <taxon>Metazoa</taxon>
        <taxon>Ecdysozoa</taxon>
        <taxon>Arthropoda</taxon>
        <taxon>Crustacea</taxon>
        <taxon>Multicrustacea</taxon>
        <taxon>Malacostraca</taxon>
        <taxon>Eumalacostraca</taxon>
        <taxon>Eucarida</taxon>
        <taxon>Decapoda</taxon>
        <taxon>Pleocyemata</taxon>
        <taxon>Brachyura</taxon>
        <taxon>Eubrachyura</taxon>
        <taxon>Portunoidea</taxon>
        <taxon>Portunidae</taxon>
        <taxon>Portuninae</taxon>
        <taxon>Portunus</taxon>
    </lineage>
</organism>
<reference evidence="1 2" key="1">
    <citation type="submission" date="2019-05" db="EMBL/GenBank/DDBJ databases">
        <title>Another draft genome of Portunus trituberculatus and its Hox gene families provides insights of decapod evolution.</title>
        <authorList>
            <person name="Jeong J.-H."/>
            <person name="Song I."/>
            <person name="Kim S."/>
            <person name="Choi T."/>
            <person name="Kim D."/>
            <person name="Ryu S."/>
            <person name="Kim W."/>
        </authorList>
    </citation>
    <scope>NUCLEOTIDE SEQUENCE [LARGE SCALE GENOMIC DNA]</scope>
    <source>
        <tissue evidence="1">Muscle</tissue>
    </source>
</reference>
<comment type="caution">
    <text evidence="1">The sequence shown here is derived from an EMBL/GenBank/DDBJ whole genome shotgun (WGS) entry which is preliminary data.</text>
</comment>
<evidence type="ECO:0000313" key="2">
    <source>
        <dbReference type="Proteomes" id="UP000324222"/>
    </source>
</evidence>
<protein>
    <submittedName>
        <fullName evidence="1">Uncharacterized protein</fullName>
    </submittedName>
</protein>
<dbReference type="EMBL" id="VSRR010000616">
    <property type="protein sequence ID" value="MPC17723.1"/>
    <property type="molecule type" value="Genomic_DNA"/>
</dbReference>
<dbReference type="Proteomes" id="UP000324222">
    <property type="component" value="Unassembled WGS sequence"/>
</dbReference>
<name>A0A5B7D919_PORTR</name>
<accession>A0A5B7D919</accession>
<gene>
    <name evidence="1" type="ORF">E2C01_010587</name>
</gene>
<sequence length="141" mass="15226">MARFSVPFLNSVAQEEINPLRAKSPVRGEARGSLLPDLLLPPSAPRKLLLAAAKLGNLAQGRRSINKSEANVETCFPCLGGVAVFERRGQQGQEQGCGIWGCGDENEGAGGTILHRASTTPKARLTSAKVQEAEERHYQYR</sequence>
<keyword evidence="2" id="KW-1185">Reference proteome</keyword>
<proteinExistence type="predicted"/>
<evidence type="ECO:0000313" key="1">
    <source>
        <dbReference type="EMBL" id="MPC17723.1"/>
    </source>
</evidence>